<protein>
    <submittedName>
        <fullName evidence="2">T9SS type A sorting domain-containing protein</fullName>
    </submittedName>
</protein>
<evidence type="ECO:0000313" key="2">
    <source>
        <dbReference type="EMBL" id="HHS63459.1"/>
    </source>
</evidence>
<dbReference type="InterPro" id="IPR026444">
    <property type="entry name" value="Secre_tail"/>
</dbReference>
<proteinExistence type="predicted"/>
<dbReference type="InterPro" id="IPR017853">
    <property type="entry name" value="GH"/>
</dbReference>
<sequence length="728" mass="83177">MSNHQCKNNIPGSFCGFLYLTGIFMFLLIQPVQAAVTILEDFEDGDTISPYLWRVMKTDSCIASFNADSGSGYQSIYAGHGNYTILKNKNWCVFVGFNFFGSFLGDGIIFYAKGNGIWNINLITSDINPPNDPMPFVKVVFDTSWKAYYIHWNDFCYPAHAKNRPEIIPSHIQTLYIYPQSQQKGQSEQFFIDNIGYFSADSISPQDVDGDGIPNESDWDADNDRWFNILEGYAGTDSLNGSSYPQSRLYFPVAGAYTGIFPLMYWTDEFYNFEKLTFLKSALVTVFIPGWGDTTTLFYHFDRGDCDFIARYGAIPVYQWPILNASRSNSYGAILDTMFRLKDIIEGKFDAKLMEFANEIKNWKLPIILNPVVEYNQGWESYHGLSNFGADGKHMPPRSLLGEMAGSRIVDSLLYYCDTVPAESISNYYGDHNIPDGPERLKDALLHIKNIFENVGASNIIWTMQTHPIVNGAHFGYWSNLSNYYSDQFVDCHSISAHHGFINDTLRTLSYIISECYDTLMSLNPAKPIIVIEFAVHTDRTGVADMTNTFVNDFTMYFPDSFPMIKGWTYANSDRYDSDYVHTGLQIDSSRYTGEINAFRAVAQNPYFIKTPILLPVGIEEERMAVAKKSGSTIEIFPNPFIDKTEIRYTIQDTRYRRHNINLEIYDVTGRVVRQFSHLYTTMRGIQPFNQVIWDGKDDNENYLPSGIYFVKLKTGDSSQFKKIILLR</sequence>
<dbReference type="NCBIfam" id="TIGR04183">
    <property type="entry name" value="Por_Secre_tail"/>
    <property type="match status" value="1"/>
</dbReference>
<comment type="caution">
    <text evidence="2">The sequence shown here is derived from an EMBL/GenBank/DDBJ whole genome shotgun (WGS) entry which is preliminary data.</text>
</comment>
<dbReference type="Gene3D" id="3.20.20.80">
    <property type="entry name" value="Glycosidases"/>
    <property type="match status" value="1"/>
</dbReference>
<organism evidence="2">
    <name type="scientific">candidate division WOR-3 bacterium</name>
    <dbReference type="NCBI Taxonomy" id="2052148"/>
    <lineage>
        <taxon>Bacteria</taxon>
        <taxon>Bacteria division WOR-3</taxon>
    </lineage>
</organism>
<dbReference type="AlphaFoldDB" id="A0A7C6AH22"/>
<dbReference type="EMBL" id="DTHJ01000155">
    <property type="protein sequence ID" value="HHS63459.1"/>
    <property type="molecule type" value="Genomic_DNA"/>
</dbReference>
<dbReference type="Pfam" id="PF18962">
    <property type="entry name" value="Por_Secre_tail"/>
    <property type="match status" value="1"/>
</dbReference>
<evidence type="ECO:0000259" key="1">
    <source>
        <dbReference type="Pfam" id="PF18962"/>
    </source>
</evidence>
<name>A0A7C6AH22_UNCW3</name>
<feature type="domain" description="Secretion system C-terminal sorting" evidence="1">
    <location>
        <begin position="636"/>
        <end position="725"/>
    </location>
</feature>
<dbReference type="SUPFAM" id="SSF51445">
    <property type="entry name" value="(Trans)glycosidases"/>
    <property type="match status" value="1"/>
</dbReference>
<dbReference type="Gene3D" id="2.60.40.4070">
    <property type="match status" value="1"/>
</dbReference>
<gene>
    <name evidence="2" type="ORF">ENV70_07625</name>
</gene>
<reference evidence="2" key="1">
    <citation type="journal article" date="2020" name="mSystems">
        <title>Genome- and Community-Level Interaction Insights into Carbon Utilization and Element Cycling Functions of Hydrothermarchaeota in Hydrothermal Sediment.</title>
        <authorList>
            <person name="Zhou Z."/>
            <person name="Liu Y."/>
            <person name="Xu W."/>
            <person name="Pan J."/>
            <person name="Luo Z.H."/>
            <person name="Li M."/>
        </authorList>
    </citation>
    <scope>NUCLEOTIDE SEQUENCE [LARGE SCALE GENOMIC DNA]</scope>
    <source>
        <strain evidence="2">SpSt-783</strain>
    </source>
</reference>
<accession>A0A7C6AH22</accession>